<protein>
    <submittedName>
        <fullName evidence="11">MFS multidrug transporter</fullName>
    </submittedName>
</protein>
<dbReference type="GO" id="GO:0005886">
    <property type="term" value="C:plasma membrane"/>
    <property type="evidence" value="ECO:0007669"/>
    <property type="project" value="UniProtKB-SubCell"/>
</dbReference>
<dbReference type="InterPro" id="IPR020846">
    <property type="entry name" value="MFS_dom"/>
</dbReference>
<feature type="transmembrane region" description="Helical" evidence="8">
    <location>
        <begin position="107"/>
        <end position="125"/>
    </location>
</feature>
<feature type="transmembrane region" description="Helical" evidence="8">
    <location>
        <begin position="474"/>
        <end position="496"/>
    </location>
</feature>
<sequence length="552" mass="59767">MATGAVHDAAPPVPKRIPFFRQLIDHASVTPEIEAWKYAGSGTDSDPYVVTWIADDPRNPMLYPAFWKWSIMMLVSFITLAVSFASAAYSGGGPAVIAEFGCSQVEFVLGLSLFVLGFAIGPLFWAPLSELYGRQILFTTTYLGLTIFNAGAAGAQNIATLVVLRFLAGAVGSAPLTNAGGVIADMFSAKQRGMALSIWAAAPFLGPVLGPIIGGFVGETIGWRWIEGIMAIFTGCLWILGTLLLPETYPPVLLRARARELSKRTGLIYRSQGEIDKGPQKASRVFATALLRPWVLLFREPIVLIISVYMGIVYAILYSLFGAFPIVFQQGRGWSPGIGGLAFLGVLVGMVAAVTYCLWDNKRYGIVSDKHDGFAPPEQRLPSVMLGAVLIPIGLFWFAWTNGPEIHWIVPIIASAPFGFGMVLVFLGLMNYLIDAYTLYAASCLAANSVLRSLFGTAFPLFTPIMYERLGIHWASSIPAFLALACVPFPFIFYHYGPTIRAKCKFAAEAAAFLRKMQDMKSQAGPTFGLEFIGAGEPAQRGRGHQGEEGVS</sequence>
<evidence type="ECO:0000256" key="6">
    <source>
        <dbReference type="ARBA" id="ARBA00023136"/>
    </source>
</evidence>
<feature type="transmembrane region" description="Helical" evidence="8">
    <location>
        <begin position="338"/>
        <end position="359"/>
    </location>
</feature>
<dbReference type="RefSeq" id="XP_033459095.1">
    <property type="nucleotide sequence ID" value="XM_033606468.1"/>
</dbReference>
<feature type="transmembrane region" description="Helical" evidence="8">
    <location>
        <begin position="162"/>
        <end position="184"/>
    </location>
</feature>
<keyword evidence="3" id="KW-1003">Cell membrane</keyword>
<reference evidence="11" key="2">
    <citation type="submission" date="2020-04" db="EMBL/GenBank/DDBJ databases">
        <authorList>
            <consortium name="NCBI Genome Project"/>
        </authorList>
    </citation>
    <scope>NUCLEOTIDE SEQUENCE</scope>
    <source>
        <strain evidence="11">CBS 342.82</strain>
    </source>
</reference>
<evidence type="ECO:0000256" key="8">
    <source>
        <dbReference type="SAM" id="Phobius"/>
    </source>
</evidence>
<feature type="transmembrane region" description="Helical" evidence="8">
    <location>
        <begin position="406"/>
        <end position="427"/>
    </location>
</feature>
<dbReference type="PANTHER" id="PTHR23502:SF186">
    <property type="entry name" value="MAJOR FACILITATOR SUPERFAMILY (MFS) PROFILE DOMAIN-CONTAINING PROTEIN"/>
    <property type="match status" value="1"/>
</dbReference>
<evidence type="ECO:0000256" key="7">
    <source>
        <dbReference type="ARBA" id="ARBA00038459"/>
    </source>
</evidence>
<dbReference type="PROSITE" id="PS50850">
    <property type="entry name" value="MFS"/>
    <property type="match status" value="1"/>
</dbReference>
<dbReference type="Pfam" id="PF07690">
    <property type="entry name" value="MFS_1"/>
    <property type="match status" value="1"/>
</dbReference>
<comment type="similarity">
    <text evidence="7">Belongs to the major facilitator superfamily. DHA1 family. Polyamines/proton antiporter (TC 2.A.1.2.16) subfamily.</text>
</comment>
<feature type="transmembrane region" description="Helical" evidence="8">
    <location>
        <begin position="66"/>
        <end position="87"/>
    </location>
</feature>
<evidence type="ECO:0000256" key="4">
    <source>
        <dbReference type="ARBA" id="ARBA00022692"/>
    </source>
</evidence>
<evidence type="ECO:0000256" key="1">
    <source>
        <dbReference type="ARBA" id="ARBA00004651"/>
    </source>
</evidence>
<feature type="transmembrane region" description="Helical" evidence="8">
    <location>
        <begin position="196"/>
        <end position="217"/>
    </location>
</feature>
<dbReference type="GO" id="GO:0022857">
    <property type="term" value="F:transmembrane transporter activity"/>
    <property type="evidence" value="ECO:0007669"/>
    <property type="project" value="InterPro"/>
</dbReference>
<evidence type="ECO:0000256" key="5">
    <source>
        <dbReference type="ARBA" id="ARBA00022989"/>
    </source>
</evidence>
<keyword evidence="4 8" id="KW-0812">Transmembrane</keyword>
<feature type="domain" description="Major facilitator superfamily (MFS) profile" evidence="9">
    <location>
        <begin position="71"/>
        <end position="503"/>
    </location>
</feature>
<accession>A0A6J3M3I0</accession>
<evidence type="ECO:0000256" key="3">
    <source>
        <dbReference type="ARBA" id="ARBA00022475"/>
    </source>
</evidence>
<dbReference type="GeneID" id="54364268"/>
<evidence type="ECO:0000313" key="10">
    <source>
        <dbReference type="Proteomes" id="UP000504637"/>
    </source>
</evidence>
<dbReference type="CDD" id="cd17323">
    <property type="entry name" value="MFS_Tpo1_MDR_like"/>
    <property type="match status" value="1"/>
</dbReference>
<keyword evidence="2" id="KW-0813">Transport</keyword>
<feature type="transmembrane region" description="Helical" evidence="8">
    <location>
        <begin position="380"/>
        <end position="400"/>
    </location>
</feature>
<evidence type="ECO:0000259" key="9">
    <source>
        <dbReference type="PROSITE" id="PS50850"/>
    </source>
</evidence>
<organism evidence="11">
    <name type="scientific">Dissoconium aciculare CBS 342.82</name>
    <dbReference type="NCBI Taxonomy" id="1314786"/>
    <lineage>
        <taxon>Eukaryota</taxon>
        <taxon>Fungi</taxon>
        <taxon>Dikarya</taxon>
        <taxon>Ascomycota</taxon>
        <taxon>Pezizomycotina</taxon>
        <taxon>Dothideomycetes</taxon>
        <taxon>Dothideomycetidae</taxon>
        <taxon>Mycosphaerellales</taxon>
        <taxon>Dissoconiaceae</taxon>
        <taxon>Dissoconium</taxon>
    </lineage>
</organism>
<dbReference type="OrthoDB" id="446368at2759"/>
<evidence type="ECO:0000256" key="2">
    <source>
        <dbReference type="ARBA" id="ARBA00022448"/>
    </source>
</evidence>
<comment type="subcellular location">
    <subcellularLocation>
        <location evidence="1">Cell membrane</location>
        <topology evidence="1">Multi-pass membrane protein</topology>
    </subcellularLocation>
</comment>
<feature type="transmembrane region" description="Helical" evidence="8">
    <location>
        <begin position="302"/>
        <end position="326"/>
    </location>
</feature>
<proteinExistence type="inferred from homology"/>
<reference evidence="11" key="1">
    <citation type="submission" date="2020-01" db="EMBL/GenBank/DDBJ databases">
        <authorList>
            <consortium name="DOE Joint Genome Institute"/>
            <person name="Haridas S."/>
            <person name="Albert R."/>
            <person name="Binder M."/>
            <person name="Bloem J."/>
            <person name="Labutti K."/>
            <person name="Salamov A."/>
            <person name="Andreopoulos B."/>
            <person name="Baker S.E."/>
            <person name="Barry K."/>
            <person name="Bills G."/>
            <person name="Bluhm B.H."/>
            <person name="Cannon C."/>
            <person name="Castanera R."/>
            <person name="Culley D.E."/>
            <person name="Daum C."/>
            <person name="Ezra D."/>
            <person name="Gonzalez J.B."/>
            <person name="Henrissat B."/>
            <person name="Kuo A."/>
            <person name="Liang C."/>
            <person name="Lipzen A."/>
            <person name="Lutzoni F."/>
            <person name="Magnuson J."/>
            <person name="Mondo S."/>
            <person name="Nolan M."/>
            <person name="Ohm R."/>
            <person name="Pangilinan J."/>
            <person name="Park H.-J."/>
            <person name="Ramirez L."/>
            <person name="Alfaro M."/>
            <person name="Sun H."/>
            <person name="Tritt A."/>
            <person name="Yoshinaga Y."/>
            <person name="Zwiers L.-H."/>
            <person name="Turgeon B.G."/>
            <person name="Goodwin S.B."/>
            <person name="Spatafora J.W."/>
            <person name="Crous P.W."/>
            <person name="Grigoriev I.V."/>
        </authorList>
    </citation>
    <scope>NUCLEOTIDE SEQUENCE</scope>
    <source>
        <strain evidence="11">CBS 342.82</strain>
    </source>
</reference>
<feature type="transmembrane region" description="Helical" evidence="8">
    <location>
        <begin position="223"/>
        <end position="245"/>
    </location>
</feature>
<evidence type="ECO:0000313" key="11">
    <source>
        <dbReference type="RefSeq" id="XP_033459095.1"/>
    </source>
</evidence>
<dbReference type="Gene3D" id="1.20.1250.20">
    <property type="entry name" value="MFS general substrate transporter like domains"/>
    <property type="match status" value="1"/>
</dbReference>
<gene>
    <name evidence="11" type="ORF">K489DRAFT_389042</name>
</gene>
<dbReference type="PANTHER" id="PTHR23502">
    <property type="entry name" value="MAJOR FACILITATOR SUPERFAMILY"/>
    <property type="match status" value="1"/>
</dbReference>
<keyword evidence="10" id="KW-1185">Reference proteome</keyword>
<dbReference type="InterPro" id="IPR011701">
    <property type="entry name" value="MFS"/>
</dbReference>
<reference evidence="11" key="3">
    <citation type="submission" date="2025-08" db="UniProtKB">
        <authorList>
            <consortium name="RefSeq"/>
        </authorList>
    </citation>
    <scope>IDENTIFICATION</scope>
    <source>
        <strain evidence="11">CBS 342.82</strain>
    </source>
</reference>
<keyword evidence="6 8" id="KW-0472">Membrane</keyword>
<dbReference type="InterPro" id="IPR036259">
    <property type="entry name" value="MFS_trans_sf"/>
</dbReference>
<name>A0A6J3M3I0_9PEZI</name>
<dbReference type="SUPFAM" id="SSF103473">
    <property type="entry name" value="MFS general substrate transporter"/>
    <property type="match status" value="1"/>
</dbReference>
<dbReference type="AlphaFoldDB" id="A0A6J3M3I0"/>
<dbReference type="FunFam" id="1.20.1250.20:FF:000266">
    <property type="entry name" value="MFS multidrug transporter, putative"/>
    <property type="match status" value="1"/>
</dbReference>
<dbReference type="Proteomes" id="UP000504637">
    <property type="component" value="Unplaced"/>
</dbReference>
<keyword evidence="5 8" id="KW-1133">Transmembrane helix</keyword>
<feature type="transmembrane region" description="Helical" evidence="8">
    <location>
        <begin position="137"/>
        <end position="156"/>
    </location>
</feature>